<dbReference type="RefSeq" id="WP_131197516.1">
    <property type="nucleotide sequence ID" value="NZ_QJUL01000005.1"/>
</dbReference>
<evidence type="ECO:0000256" key="1">
    <source>
        <dbReference type="ARBA" id="ARBA00022450"/>
    </source>
</evidence>
<dbReference type="PROSITE" id="PS50075">
    <property type="entry name" value="CARRIER"/>
    <property type="match status" value="1"/>
</dbReference>
<dbReference type="AlphaFoldDB" id="A0A4Q9R6N4"/>
<dbReference type="SUPFAM" id="SSF47336">
    <property type="entry name" value="ACP-like"/>
    <property type="match status" value="1"/>
</dbReference>
<dbReference type="Pfam" id="PF00550">
    <property type="entry name" value="PP-binding"/>
    <property type="match status" value="1"/>
</dbReference>
<proteinExistence type="predicted"/>
<dbReference type="InterPro" id="IPR006162">
    <property type="entry name" value="Ppantetheine_attach_site"/>
</dbReference>
<gene>
    <name evidence="4" type="ORF">DNK44_05575</name>
</gene>
<accession>A0A4Q9R6N4</accession>
<reference evidence="4 5" key="1">
    <citation type="submission" date="2018-06" db="EMBL/GenBank/DDBJ databases">
        <title>Three novel Pseudomonas species isolated from symptomatic oak.</title>
        <authorList>
            <person name="Bueno-Gonzalez V."/>
            <person name="Brady C."/>
        </authorList>
    </citation>
    <scope>NUCLEOTIDE SEQUENCE [LARGE SCALE GENOMIC DNA]</scope>
    <source>
        <strain evidence="4 5">P6B</strain>
    </source>
</reference>
<dbReference type="InterPro" id="IPR020806">
    <property type="entry name" value="PKS_PP-bd"/>
</dbReference>
<evidence type="ECO:0000256" key="2">
    <source>
        <dbReference type="ARBA" id="ARBA00022553"/>
    </source>
</evidence>
<dbReference type="PROSITE" id="PS00012">
    <property type="entry name" value="PHOSPHOPANTETHEINE"/>
    <property type="match status" value="1"/>
</dbReference>
<name>A0A4Q9R6N4_9GAMM</name>
<sequence>MMRSSRNTAYWRDRLQGMLEQELHLPAGSLACERSLSEYGLDSIVALTLVGDLEDELGVALEPTLVWDYPTVDALAHYLAELQMPSGTLHAVQALP</sequence>
<evidence type="ECO:0000259" key="3">
    <source>
        <dbReference type="PROSITE" id="PS50075"/>
    </source>
</evidence>
<feature type="domain" description="Carrier" evidence="3">
    <location>
        <begin position="9"/>
        <end position="83"/>
    </location>
</feature>
<comment type="caution">
    <text evidence="4">The sequence shown here is derived from an EMBL/GenBank/DDBJ whole genome shotgun (WGS) entry which is preliminary data.</text>
</comment>
<dbReference type="InterPro" id="IPR009081">
    <property type="entry name" value="PP-bd_ACP"/>
</dbReference>
<dbReference type="OrthoDB" id="9023404at2"/>
<dbReference type="SMART" id="SM01294">
    <property type="entry name" value="PKS_PP_betabranch"/>
    <property type="match status" value="1"/>
</dbReference>
<protein>
    <recommendedName>
        <fullName evidence="3">Carrier domain-containing protein</fullName>
    </recommendedName>
</protein>
<evidence type="ECO:0000313" key="4">
    <source>
        <dbReference type="EMBL" id="TBU96224.1"/>
    </source>
</evidence>
<evidence type="ECO:0000313" key="5">
    <source>
        <dbReference type="Proteomes" id="UP000293172"/>
    </source>
</evidence>
<dbReference type="Gene3D" id="1.10.1200.10">
    <property type="entry name" value="ACP-like"/>
    <property type="match status" value="1"/>
</dbReference>
<dbReference type="EMBL" id="QJUL01000005">
    <property type="protein sequence ID" value="TBU96224.1"/>
    <property type="molecule type" value="Genomic_DNA"/>
</dbReference>
<keyword evidence="2" id="KW-0597">Phosphoprotein</keyword>
<organism evidence="4 5">
    <name type="scientific">Phytopseudomonas dryadis</name>
    <dbReference type="NCBI Taxonomy" id="2487520"/>
    <lineage>
        <taxon>Bacteria</taxon>
        <taxon>Pseudomonadati</taxon>
        <taxon>Pseudomonadota</taxon>
        <taxon>Gammaproteobacteria</taxon>
        <taxon>Pseudomonadales</taxon>
        <taxon>Pseudomonadaceae</taxon>
        <taxon>Phytopseudomonas</taxon>
    </lineage>
</organism>
<dbReference type="InterPro" id="IPR036736">
    <property type="entry name" value="ACP-like_sf"/>
</dbReference>
<dbReference type="GO" id="GO:0031177">
    <property type="term" value="F:phosphopantetheine binding"/>
    <property type="evidence" value="ECO:0007669"/>
    <property type="project" value="InterPro"/>
</dbReference>
<dbReference type="Proteomes" id="UP000293172">
    <property type="component" value="Unassembled WGS sequence"/>
</dbReference>
<dbReference type="SMART" id="SM00823">
    <property type="entry name" value="PKS_PP"/>
    <property type="match status" value="1"/>
</dbReference>
<keyword evidence="1" id="KW-0596">Phosphopantetheine</keyword>